<organism evidence="1">
    <name type="scientific">Brassica oleracea</name>
    <name type="common">Wild cabbage</name>
    <dbReference type="NCBI Taxonomy" id="3712"/>
    <lineage>
        <taxon>Eukaryota</taxon>
        <taxon>Viridiplantae</taxon>
        <taxon>Streptophyta</taxon>
        <taxon>Embryophyta</taxon>
        <taxon>Tracheophyta</taxon>
        <taxon>Spermatophyta</taxon>
        <taxon>Magnoliopsida</taxon>
        <taxon>eudicotyledons</taxon>
        <taxon>Gunneridae</taxon>
        <taxon>Pentapetalae</taxon>
        <taxon>rosids</taxon>
        <taxon>malvids</taxon>
        <taxon>Brassicales</taxon>
        <taxon>Brassicaceae</taxon>
        <taxon>Brassiceae</taxon>
        <taxon>Brassica</taxon>
    </lineage>
</organism>
<protein>
    <submittedName>
        <fullName evidence="1">Uncharacterized protein</fullName>
    </submittedName>
</protein>
<evidence type="ECO:0000313" key="1">
    <source>
        <dbReference type="EMBL" id="VDC99417.1"/>
    </source>
</evidence>
<dbReference type="AlphaFoldDB" id="A0A3P6B8H4"/>
<name>A0A3P6B8H4_BRAOL</name>
<gene>
    <name evidence="1" type="ORF">BOLC3T20529H</name>
</gene>
<dbReference type="EMBL" id="LR031872">
    <property type="protein sequence ID" value="VDC99417.1"/>
    <property type="molecule type" value="Genomic_DNA"/>
</dbReference>
<sequence>MRRLISPSNTSRLLVMCWMDSPTCCKFGQWKRYRRLGSFVEKNWTREIMM</sequence>
<accession>A0A3P6B8H4</accession>
<reference evidence="1" key="1">
    <citation type="submission" date="2018-11" db="EMBL/GenBank/DDBJ databases">
        <authorList>
            <consortium name="Genoscope - CEA"/>
            <person name="William W."/>
        </authorList>
    </citation>
    <scope>NUCLEOTIDE SEQUENCE</scope>
</reference>
<proteinExistence type="predicted"/>